<dbReference type="NCBIfam" id="NF033748">
    <property type="entry name" value="class_F_sortase"/>
    <property type="match status" value="1"/>
</dbReference>
<keyword evidence="1" id="KW-0378">Hydrolase</keyword>
<sequence length="211" mass="22592">MRRLSSRRYPRRPAFRGLAGVVAVVLALLTGCTDVEGTATTVPVALSGDQAAVAEQRAPAVLAESRPQRLRIPEIGVDASGLLDLGLKPDGSMEVPPDGSTVGWYTESPTPGEQGPAVLAAHVDWAGEEGAFYDLHELVPGDEVIVDRADGTVPLFRVYRVEQYPKDRFPSARVYGDAPGAELRLITCGGEVDSEQGGYRDNIVVYARMDS</sequence>
<evidence type="ECO:0008006" key="4">
    <source>
        <dbReference type="Google" id="ProtNLM"/>
    </source>
</evidence>
<dbReference type="SUPFAM" id="SSF63817">
    <property type="entry name" value="Sortase"/>
    <property type="match status" value="1"/>
</dbReference>
<dbReference type="Gene3D" id="2.40.260.10">
    <property type="entry name" value="Sortase"/>
    <property type="match status" value="1"/>
</dbReference>
<reference evidence="2 3" key="1">
    <citation type="submission" date="2020-03" db="EMBL/GenBank/DDBJ databases">
        <title>Sequencing the genomes of 1000 actinobacteria strains.</title>
        <authorList>
            <person name="Klenk H.-P."/>
        </authorList>
    </citation>
    <scope>NUCLEOTIDE SEQUENCE [LARGE SCALE GENOMIC DNA]</scope>
    <source>
        <strain evidence="2 3">DSM 45685</strain>
    </source>
</reference>
<organism evidence="2 3">
    <name type="scientific">Saccharomonospora amisosensis</name>
    <dbReference type="NCBI Taxonomy" id="1128677"/>
    <lineage>
        <taxon>Bacteria</taxon>
        <taxon>Bacillati</taxon>
        <taxon>Actinomycetota</taxon>
        <taxon>Actinomycetes</taxon>
        <taxon>Pseudonocardiales</taxon>
        <taxon>Pseudonocardiaceae</taxon>
        <taxon>Saccharomonospora</taxon>
    </lineage>
</organism>
<comment type="caution">
    <text evidence="2">The sequence shown here is derived from an EMBL/GenBank/DDBJ whole genome shotgun (WGS) entry which is preliminary data.</text>
</comment>
<dbReference type="InterPro" id="IPR042001">
    <property type="entry name" value="Sortase_F"/>
</dbReference>
<dbReference type="InterPro" id="IPR005754">
    <property type="entry name" value="Sortase"/>
</dbReference>
<dbReference type="CDD" id="cd05829">
    <property type="entry name" value="Sortase_F"/>
    <property type="match status" value="1"/>
</dbReference>
<protein>
    <recommendedName>
        <fullName evidence="4">Sortase family protein</fullName>
    </recommendedName>
</protein>
<gene>
    <name evidence="2" type="ORF">FHU38_005041</name>
</gene>
<dbReference type="GO" id="GO:0016787">
    <property type="term" value="F:hydrolase activity"/>
    <property type="evidence" value="ECO:0007669"/>
    <property type="project" value="UniProtKB-KW"/>
</dbReference>
<evidence type="ECO:0000256" key="1">
    <source>
        <dbReference type="ARBA" id="ARBA00022801"/>
    </source>
</evidence>
<accession>A0A7X5UV06</accession>
<dbReference type="InterPro" id="IPR023365">
    <property type="entry name" value="Sortase_dom-sf"/>
</dbReference>
<dbReference type="Proteomes" id="UP000545493">
    <property type="component" value="Unassembled WGS sequence"/>
</dbReference>
<dbReference type="Pfam" id="PF04203">
    <property type="entry name" value="Sortase"/>
    <property type="match status" value="1"/>
</dbReference>
<dbReference type="AlphaFoldDB" id="A0A7X5UV06"/>
<name>A0A7X5UV06_9PSEU</name>
<dbReference type="EMBL" id="JAAOYM010000002">
    <property type="protein sequence ID" value="NIJ14640.1"/>
    <property type="molecule type" value="Genomic_DNA"/>
</dbReference>
<evidence type="ECO:0000313" key="3">
    <source>
        <dbReference type="Proteomes" id="UP000545493"/>
    </source>
</evidence>
<proteinExistence type="predicted"/>
<evidence type="ECO:0000313" key="2">
    <source>
        <dbReference type="EMBL" id="NIJ14640.1"/>
    </source>
</evidence>
<keyword evidence="3" id="KW-1185">Reference proteome</keyword>
<dbReference type="RefSeq" id="WP_167176937.1">
    <property type="nucleotide sequence ID" value="NZ_JAAOYM010000002.1"/>
</dbReference>
<dbReference type="PROSITE" id="PS51257">
    <property type="entry name" value="PROKAR_LIPOPROTEIN"/>
    <property type="match status" value="1"/>
</dbReference>